<dbReference type="OrthoDB" id="4774874at2"/>
<dbReference type="RefSeq" id="WP_006061857.1">
    <property type="nucleotide sequence ID" value="NZ_KB290821.1"/>
</dbReference>
<dbReference type="AlphaFoldDB" id="L1MNF9"/>
<organism evidence="4 5">
    <name type="scientific">Corynebacterium durum F0235</name>
    <dbReference type="NCBI Taxonomy" id="1035195"/>
    <lineage>
        <taxon>Bacteria</taxon>
        <taxon>Bacillati</taxon>
        <taxon>Actinomycetota</taxon>
        <taxon>Actinomycetes</taxon>
        <taxon>Mycobacteriales</taxon>
        <taxon>Corynebacteriaceae</taxon>
        <taxon>Corynebacterium</taxon>
    </lineage>
</organism>
<sequence length="221" mass="23667">MNDTAFDALRSYITDTTVIDNALAAAQQDAEEFGLAAPDAAAGSLLSALAASYIDEAGVGAIAVTPAAGVVGLYLLRGLGLTGTLTCIDPETEHQRQARTNFMAAGYKPNQFRFLPSRPLEVMSRLAADSYHVVYGDIRPSDYRAFIDAAWPLLRSGGILILANSLLDGTLSDTTRKDRDTICAREADEYVRSMDQAVVCRLPLGSGLTLITKKDDDSESE</sequence>
<dbReference type="STRING" id="1035195.HMPREF9997_00160"/>
<dbReference type="PATRIC" id="fig|1035195.3.peg.149"/>
<dbReference type="InterPro" id="IPR002935">
    <property type="entry name" value="SAM_O-MeTrfase"/>
</dbReference>
<accession>L1MNF9</accession>
<dbReference type="HOGENOM" id="CLU_067676_2_1_11"/>
<evidence type="ECO:0000256" key="1">
    <source>
        <dbReference type="ARBA" id="ARBA00022603"/>
    </source>
</evidence>
<dbReference type="GO" id="GO:0008171">
    <property type="term" value="F:O-methyltransferase activity"/>
    <property type="evidence" value="ECO:0007669"/>
    <property type="project" value="InterPro"/>
</dbReference>
<dbReference type="EMBL" id="AMEM01000005">
    <property type="protein sequence ID" value="EKX92494.1"/>
    <property type="molecule type" value="Genomic_DNA"/>
</dbReference>
<keyword evidence="5" id="KW-1185">Reference proteome</keyword>
<keyword evidence="2 4" id="KW-0808">Transferase</keyword>
<dbReference type="SUPFAM" id="SSF53335">
    <property type="entry name" value="S-adenosyl-L-methionine-dependent methyltransferases"/>
    <property type="match status" value="1"/>
</dbReference>
<keyword evidence="3" id="KW-0949">S-adenosyl-L-methionine</keyword>
<evidence type="ECO:0000313" key="5">
    <source>
        <dbReference type="Proteomes" id="UP000010445"/>
    </source>
</evidence>
<evidence type="ECO:0000313" key="4">
    <source>
        <dbReference type="EMBL" id="EKX92494.1"/>
    </source>
</evidence>
<proteinExistence type="predicted"/>
<evidence type="ECO:0000256" key="3">
    <source>
        <dbReference type="ARBA" id="ARBA00022691"/>
    </source>
</evidence>
<dbReference type="GO" id="GO:0032259">
    <property type="term" value="P:methylation"/>
    <property type="evidence" value="ECO:0007669"/>
    <property type="project" value="UniProtKB-KW"/>
</dbReference>
<comment type="caution">
    <text evidence="4">The sequence shown here is derived from an EMBL/GenBank/DDBJ whole genome shotgun (WGS) entry which is preliminary data.</text>
</comment>
<evidence type="ECO:0000256" key="2">
    <source>
        <dbReference type="ARBA" id="ARBA00022679"/>
    </source>
</evidence>
<dbReference type="eggNOG" id="COG4122">
    <property type="taxonomic scope" value="Bacteria"/>
</dbReference>
<dbReference type="InterPro" id="IPR029063">
    <property type="entry name" value="SAM-dependent_MTases_sf"/>
</dbReference>
<protein>
    <submittedName>
        <fullName evidence="4">O-methyltransferase family protein</fullName>
    </submittedName>
</protein>
<reference evidence="4 5" key="1">
    <citation type="submission" date="2012-05" db="EMBL/GenBank/DDBJ databases">
        <authorList>
            <person name="Weinstock G."/>
            <person name="Sodergren E."/>
            <person name="Lobos E.A."/>
            <person name="Fulton L."/>
            <person name="Fulton R."/>
            <person name="Courtney L."/>
            <person name="Fronick C."/>
            <person name="O'Laughlin M."/>
            <person name="Godfrey J."/>
            <person name="Wilson R.M."/>
            <person name="Miner T."/>
            <person name="Farmer C."/>
            <person name="Delehaunty K."/>
            <person name="Cordes M."/>
            <person name="Minx P."/>
            <person name="Tomlinson C."/>
            <person name="Chen J."/>
            <person name="Wollam A."/>
            <person name="Pepin K.H."/>
            <person name="Bhonagiri V."/>
            <person name="Zhang X."/>
            <person name="Suruliraj S."/>
            <person name="Warren W."/>
            <person name="Mitreva M."/>
            <person name="Mardis E.R."/>
            <person name="Wilson R.K."/>
        </authorList>
    </citation>
    <scope>NUCLEOTIDE SEQUENCE [LARGE SCALE GENOMIC DNA]</scope>
    <source>
        <strain evidence="4 5">F0235</strain>
    </source>
</reference>
<dbReference type="Pfam" id="PF01596">
    <property type="entry name" value="Methyltransf_3"/>
    <property type="match status" value="1"/>
</dbReference>
<gene>
    <name evidence="4" type="ORF">HMPREF9997_00160</name>
</gene>
<dbReference type="Gene3D" id="3.40.50.150">
    <property type="entry name" value="Vaccinia Virus protein VP39"/>
    <property type="match status" value="1"/>
</dbReference>
<dbReference type="PROSITE" id="PS51682">
    <property type="entry name" value="SAM_OMT_I"/>
    <property type="match status" value="1"/>
</dbReference>
<keyword evidence="1 4" id="KW-0489">Methyltransferase</keyword>
<dbReference type="GeneID" id="84896614"/>
<dbReference type="Proteomes" id="UP000010445">
    <property type="component" value="Unassembled WGS sequence"/>
</dbReference>
<name>L1MNF9_9CORY</name>